<evidence type="ECO:0000256" key="1">
    <source>
        <dbReference type="SAM" id="Phobius"/>
    </source>
</evidence>
<keyword evidence="3" id="KW-1185">Reference proteome</keyword>
<evidence type="ECO:0000313" key="3">
    <source>
        <dbReference type="Proteomes" id="UP000711736"/>
    </source>
</evidence>
<dbReference type="EMBL" id="JAFEJU010000003">
    <property type="protein sequence ID" value="MBT1174810.1"/>
    <property type="molecule type" value="Genomic_DNA"/>
</dbReference>
<comment type="caution">
    <text evidence="2">The sequence shown here is derived from an EMBL/GenBank/DDBJ whole genome shotgun (WGS) entry which is preliminary data.</text>
</comment>
<keyword evidence="1" id="KW-0812">Transmembrane</keyword>
<dbReference type="RefSeq" id="WP_214376056.1">
    <property type="nucleotide sequence ID" value="NZ_JAFEJU010000003.1"/>
</dbReference>
<feature type="transmembrane region" description="Helical" evidence="1">
    <location>
        <begin position="53"/>
        <end position="73"/>
    </location>
</feature>
<protein>
    <submittedName>
        <fullName evidence="2">Uncharacterized protein</fullName>
    </submittedName>
</protein>
<reference evidence="2 3" key="1">
    <citation type="journal article" date="2021" name="Environ. Microbiol.">
        <title>Genetic insights into the dark matter of the mammalian gut microbiota through targeted genome reconstruction.</title>
        <authorList>
            <person name="Lugli G.A."/>
            <person name="Alessandri G."/>
            <person name="Milani C."/>
            <person name="Viappiani A."/>
            <person name="Fontana F."/>
            <person name="Tarracchini C."/>
            <person name="Mancabelli L."/>
            <person name="Argentini C."/>
            <person name="Ruiz L."/>
            <person name="Margolles A."/>
            <person name="van Sinderen D."/>
            <person name="Turroni F."/>
            <person name="Ventura M."/>
        </authorList>
    </citation>
    <scope>NUCLEOTIDE SEQUENCE [LARGE SCALE GENOMIC DNA]</scope>
    <source>
        <strain evidence="2 3">LC6</strain>
    </source>
</reference>
<gene>
    <name evidence="2" type="ORF">JS530_04715</name>
</gene>
<name>A0ABS5UUS6_9BIFI</name>
<keyword evidence="1" id="KW-0472">Membrane</keyword>
<dbReference type="Proteomes" id="UP000711736">
    <property type="component" value="Unassembled WGS sequence"/>
</dbReference>
<feature type="transmembrane region" description="Helical" evidence="1">
    <location>
        <begin position="20"/>
        <end position="41"/>
    </location>
</feature>
<organism evidence="2 3">
    <name type="scientific">Bifidobacterium colobi</name>
    <dbReference type="NCBI Taxonomy" id="2809026"/>
    <lineage>
        <taxon>Bacteria</taxon>
        <taxon>Bacillati</taxon>
        <taxon>Actinomycetota</taxon>
        <taxon>Actinomycetes</taxon>
        <taxon>Bifidobacteriales</taxon>
        <taxon>Bifidobacteriaceae</taxon>
        <taxon>Bifidobacterium</taxon>
    </lineage>
</organism>
<accession>A0ABS5UUS6</accession>
<keyword evidence="1" id="KW-1133">Transmembrane helix</keyword>
<sequence>MILLLVTHVHAHVKLTRVDWLAMLIVLLPATILISWLDRALEKRPEWKHQRRVVRGILTFLACVATLVVSLILDPSSIQ</sequence>
<evidence type="ECO:0000313" key="2">
    <source>
        <dbReference type="EMBL" id="MBT1174810.1"/>
    </source>
</evidence>
<proteinExistence type="predicted"/>